<evidence type="ECO:0000313" key="11">
    <source>
        <dbReference type="Proteomes" id="UP000011082"/>
    </source>
</evidence>
<keyword evidence="5" id="KW-0808">Transferase</keyword>
<dbReference type="SUPFAM" id="SSF54919">
    <property type="entry name" value="Nucleoside diphosphate kinase, NDK"/>
    <property type="match status" value="1"/>
</dbReference>
<sequence length="151" mass="17342">MERTFVIVKPDGVKKRLVGEIISRFEKKGLYLVQAKVLIPTEDILREHYAALKHKVEIFNELIEYMQTGQVVAMVWEGDNAVKIVRDLIGVTNPLQAAIGTIRGDYGLYIGKNVIHGTDEVENVEREVELWFGKDVPAIIHFDRDLYYKNK</sequence>
<dbReference type="Gene3D" id="3.30.70.141">
    <property type="entry name" value="Nucleoside diphosphate kinase-like domain"/>
    <property type="match status" value="1"/>
</dbReference>
<dbReference type="SMART" id="SM00562">
    <property type="entry name" value="NDK"/>
    <property type="match status" value="1"/>
</dbReference>
<dbReference type="HOGENOM" id="CLU_060216_6_3_1"/>
<dbReference type="FunCoup" id="L2GMG4">
    <property type="interactions" value="138"/>
</dbReference>
<dbReference type="AlphaFoldDB" id="L2GMG4"/>
<dbReference type="EMBL" id="JH370135">
    <property type="protein sequence ID" value="ELA42036.1"/>
    <property type="molecule type" value="Genomic_DNA"/>
</dbReference>
<evidence type="ECO:0000313" key="10">
    <source>
        <dbReference type="EMBL" id="ELA42036.1"/>
    </source>
</evidence>
<evidence type="ECO:0000256" key="4">
    <source>
        <dbReference type="ARBA" id="ARBA00017632"/>
    </source>
</evidence>
<dbReference type="InParanoid" id="L2GMG4"/>
<protein>
    <recommendedName>
        <fullName evidence="4">Nucleoside diphosphate kinase</fullName>
        <ecNumber evidence="3">2.7.4.6</ecNumber>
    </recommendedName>
</protein>
<dbReference type="GO" id="GO:0004550">
    <property type="term" value="F:nucleoside diphosphate kinase activity"/>
    <property type="evidence" value="ECO:0007669"/>
    <property type="project" value="UniProtKB-EC"/>
</dbReference>
<reference evidence="11" key="1">
    <citation type="submission" date="2011-05" db="EMBL/GenBank/DDBJ databases">
        <title>The genome sequence of Vittaforma corneae strain ATCC 50505.</title>
        <authorList>
            <consortium name="The Broad Institute Genome Sequencing Platform"/>
            <person name="Cuomo C."/>
            <person name="Didier E."/>
            <person name="Bowers L."/>
            <person name="Young S.K."/>
            <person name="Zeng Q."/>
            <person name="Gargeya S."/>
            <person name="Fitzgerald M."/>
            <person name="Haas B."/>
            <person name="Abouelleil A."/>
            <person name="Alvarado L."/>
            <person name="Arachchi H.M."/>
            <person name="Berlin A."/>
            <person name="Chapman S.B."/>
            <person name="Gearin G."/>
            <person name="Goldberg J."/>
            <person name="Griggs A."/>
            <person name="Gujja S."/>
            <person name="Hansen M."/>
            <person name="Heiman D."/>
            <person name="Howarth C."/>
            <person name="Larimer J."/>
            <person name="Lui A."/>
            <person name="MacDonald P.J.P."/>
            <person name="McCowen C."/>
            <person name="Montmayeur A."/>
            <person name="Murphy C."/>
            <person name="Neiman D."/>
            <person name="Pearson M."/>
            <person name="Priest M."/>
            <person name="Roberts A."/>
            <person name="Saif S."/>
            <person name="Shea T."/>
            <person name="Sisk P."/>
            <person name="Stolte C."/>
            <person name="Sykes S."/>
            <person name="Wortman J."/>
            <person name="Nusbaum C."/>
            <person name="Birren B."/>
        </authorList>
    </citation>
    <scope>NUCLEOTIDE SEQUENCE [LARGE SCALE GENOMIC DNA]</scope>
    <source>
        <strain evidence="11">ATCC 50505</strain>
    </source>
</reference>
<dbReference type="InterPro" id="IPR036850">
    <property type="entry name" value="NDK-like_dom_sf"/>
</dbReference>
<dbReference type="CDD" id="cd04413">
    <property type="entry name" value="NDPk_I"/>
    <property type="match status" value="1"/>
</dbReference>
<dbReference type="PROSITE" id="PS51374">
    <property type="entry name" value="NDPK_LIKE"/>
    <property type="match status" value="1"/>
</dbReference>
<evidence type="ECO:0000256" key="7">
    <source>
        <dbReference type="PROSITE-ProRule" id="PRU00706"/>
    </source>
</evidence>
<gene>
    <name evidence="10" type="ORF">VICG_00883</name>
</gene>
<dbReference type="Proteomes" id="UP000011082">
    <property type="component" value="Unassembled WGS sequence"/>
</dbReference>
<evidence type="ECO:0000256" key="5">
    <source>
        <dbReference type="ARBA" id="ARBA00022679"/>
    </source>
</evidence>
<organism evidence="10 11">
    <name type="scientific">Vittaforma corneae (strain ATCC 50505)</name>
    <name type="common">Microsporidian parasite</name>
    <name type="synonym">Nosema corneum</name>
    <dbReference type="NCBI Taxonomy" id="993615"/>
    <lineage>
        <taxon>Eukaryota</taxon>
        <taxon>Fungi</taxon>
        <taxon>Fungi incertae sedis</taxon>
        <taxon>Microsporidia</taxon>
        <taxon>Nosematidae</taxon>
        <taxon>Vittaforma</taxon>
    </lineage>
</organism>
<comment type="caution">
    <text evidence="7">Lacks conserved residue(s) required for the propagation of feature annotation.</text>
</comment>
<dbReference type="OrthoDB" id="2162449at2759"/>
<dbReference type="STRING" id="993615.L2GMG4"/>
<dbReference type="FunFam" id="3.30.70.141:FF:000002">
    <property type="entry name" value="Nucleoside diphosphate kinase"/>
    <property type="match status" value="1"/>
</dbReference>
<dbReference type="RefSeq" id="XP_007604332.1">
    <property type="nucleotide sequence ID" value="XM_007604270.1"/>
</dbReference>
<evidence type="ECO:0000259" key="9">
    <source>
        <dbReference type="SMART" id="SM00562"/>
    </source>
</evidence>
<dbReference type="EC" id="2.7.4.6" evidence="3"/>
<comment type="cofactor">
    <cofactor evidence="1">
        <name>Mg(2+)</name>
        <dbReference type="ChEBI" id="CHEBI:18420"/>
    </cofactor>
</comment>
<dbReference type="VEuPathDB" id="MicrosporidiaDB:VICG_00883"/>
<comment type="similarity">
    <text evidence="2 7 8">Belongs to the NDK family.</text>
</comment>
<dbReference type="GO" id="GO:0006241">
    <property type="term" value="P:CTP biosynthetic process"/>
    <property type="evidence" value="ECO:0007669"/>
    <property type="project" value="InterPro"/>
</dbReference>
<dbReference type="PRINTS" id="PR01243">
    <property type="entry name" value="NUCDPKINASE"/>
</dbReference>
<dbReference type="InterPro" id="IPR001564">
    <property type="entry name" value="Nucleoside_diP_kinase"/>
</dbReference>
<dbReference type="InterPro" id="IPR034907">
    <property type="entry name" value="NDK-like_dom"/>
</dbReference>
<proteinExistence type="inferred from homology"/>
<evidence type="ECO:0000256" key="6">
    <source>
        <dbReference type="ARBA" id="ARBA00022777"/>
    </source>
</evidence>
<dbReference type="GO" id="GO:0006183">
    <property type="term" value="P:GTP biosynthetic process"/>
    <property type="evidence" value="ECO:0007669"/>
    <property type="project" value="InterPro"/>
</dbReference>
<feature type="domain" description="Nucleoside diphosphate kinase-like" evidence="9">
    <location>
        <begin position="1"/>
        <end position="139"/>
    </location>
</feature>
<evidence type="ECO:0000256" key="8">
    <source>
        <dbReference type="RuleBase" id="RU004011"/>
    </source>
</evidence>
<accession>L2GMG4</accession>
<dbReference type="GO" id="GO:0006228">
    <property type="term" value="P:UTP biosynthetic process"/>
    <property type="evidence" value="ECO:0007669"/>
    <property type="project" value="InterPro"/>
</dbReference>
<dbReference type="NCBIfam" id="NF001908">
    <property type="entry name" value="PRK00668.1"/>
    <property type="match status" value="1"/>
</dbReference>
<dbReference type="PANTHER" id="PTHR11349">
    <property type="entry name" value="NUCLEOSIDE DIPHOSPHATE KINASE"/>
    <property type="match status" value="1"/>
</dbReference>
<name>L2GMG4_VITCO</name>
<evidence type="ECO:0000256" key="2">
    <source>
        <dbReference type="ARBA" id="ARBA00008142"/>
    </source>
</evidence>
<dbReference type="GeneID" id="19881597"/>
<dbReference type="OMA" id="NIWFKAD"/>
<evidence type="ECO:0000256" key="1">
    <source>
        <dbReference type="ARBA" id="ARBA00001946"/>
    </source>
</evidence>
<keyword evidence="6" id="KW-0418">Kinase</keyword>
<keyword evidence="11" id="KW-1185">Reference proteome</keyword>
<dbReference type="Pfam" id="PF00334">
    <property type="entry name" value="NDK"/>
    <property type="match status" value="1"/>
</dbReference>
<evidence type="ECO:0000256" key="3">
    <source>
        <dbReference type="ARBA" id="ARBA00012966"/>
    </source>
</evidence>